<dbReference type="Pfam" id="PF00042">
    <property type="entry name" value="Globin"/>
    <property type="match status" value="1"/>
</dbReference>
<sequence>MGFTEKEEPLVKESWEVLKQYIPQQSVHFFTLILEIAPGAKSMFSYLKDSDEIPQNNPKLKAHAVKKYIKFYFC</sequence>
<dbReference type="AlphaFoldDB" id="A0AAP0N2M9"/>
<keyword evidence="3" id="KW-0479">Metal-binding</keyword>
<evidence type="ECO:0000256" key="3">
    <source>
        <dbReference type="ARBA" id="ARBA00022723"/>
    </source>
</evidence>
<dbReference type="GO" id="GO:0020037">
    <property type="term" value="F:heme binding"/>
    <property type="evidence" value="ECO:0007669"/>
    <property type="project" value="InterPro"/>
</dbReference>
<dbReference type="InterPro" id="IPR009050">
    <property type="entry name" value="Globin-like_sf"/>
</dbReference>
<evidence type="ECO:0000256" key="4">
    <source>
        <dbReference type="ARBA" id="ARBA00023004"/>
    </source>
</evidence>
<feature type="domain" description="Globin" evidence="5">
    <location>
        <begin position="2"/>
        <end position="74"/>
    </location>
</feature>
<evidence type="ECO:0000256" key="1">
    <source>
        <dbReference type="ARBA" id="ARBA00007609"/>
    </source>
</evidence>
<dbReference type="InterPro" id="IPR000971">
    <property type="entry name" value="Globin"/>
</dbReference>
<dbReference type="Proteomes" id="UP001415857">
    <property type="component" value="Unassembled WGS sequence"/>
</dbReference>
<keyword evidence="7" id="KW-1185">Reference proteome</keyword>
<gene>
    <name evidence="6" type="ORF">L1049_012453</name>
</gene>
<protein>
    <recommendedName>
        <fullName evidence="5">Globin domain-containing protein</fullName>
    </recommendedName>
</protein>
<name>A0AAP0N2M9_LIQFO</name>
<dbReference type="Gene3D" id="1.10.490.10">
    <property type="entry name" value="Globins"/>
    <property type="match status" value="1"/>
</dbReference>
<dbReference type="PRINTS" id="PR00188">
    <property type="entry name" value="PLANTGLOBIN"/>
</dbReference>
<accession>A0AAP0N2M9</accession>
<comment type="similarity">
    <text evidence="1">Belongs to the plant globin family.</text>
</comment>
<dbReference type="PROSITE" id="PS01033">
    <property type="entry name" value="GLOBIN"/>
    <property type="match status" value="1"/>
</dbReference>
<evidence type="ECO:0000313" key="7">
    <source>
        <dbReference type="Proteomes" id="UP001415857"/>
    </source>
</evidence>
<dbReference type="PANTHER" id="PTHR22924:SF92">
    <property type="entry name" value="NON-SYMBIOTIC HEMOGLOBIN 2"/>
    <property type="match status" value="1"/>
</dbReference>
<proteinExistence type="inferred from homology"/>
<dbReference type="InterPro" id="IPR012292">
    <property type="entry name" value="Globin/Proto"/>
</dbReference>
<dbReference type="InterPro" id="IPR001032">
    <property type="entry name" value="Leghaemoglobin-like"/>
</dbReference>
<dbReference type="GO" id="GO:0046872">
    <property type="term" value="F:metal ion binding"/>
    <property type="evidence" value="ECO:0007669"/>
    <property type="project" value="UniProtKB-KW"/>
</dbReference>
<keyword evidence="2" id="KW-0349">Heme</keyword>
<comment type="caution">
    <text evidence="6">The sequence shown here is derived from an EMBL/GenBank/DDBJ whole genome shotgun (WGS) entry which is preliminary data.</text>
</comment>
<evidence type="ECO:0000259" key="5">
    <source>
        <dbReference type="PROSITE" id="PS01033"/>
    </source>
</evidence>
<dbReference type="GO" id="GO:0019825">
    <property type="term" value="F:oxygen binding"/>
    <property type="evidence" value="ECO:0007669"/>
    <property type="project" value="InterPro"/>
</dbReference>
<organism evidence="6 7">
    <name type="scientific">Liquidambar formosana</name>
    <name type="common">Formosan gum</name>
    <dbReference type="NCBI Taxonomy" id="63359"/>
    <lineage>
        <taxon>Eukaryota</taxon>
        <taxon>Viridiplantae</taxon>
        <taxon>Streptophyta</taxon>
        <taxon>Embryophyta</taxon>
        <taxon>Tracheophyta</taxon>
        <taxon>Spermatophyta</taxon>
        <taxon>Magnoliopsida</taxon>
        <taxon>eudicotyledons</taxon>
        <taxon>Gunneridae</taxon>
        <taxon>Pentapetalae</taxon>
        <taxon>Saxifragales</taxon>
        <taxon>Altingiaceae</taxon>
        <taxon>Liquidambar</taxon>
    </lineage>
</organism>
<dbReference type="PANTHER" id="PTHR22924">
    <property type="entry name" value="LEGHEMOGLOBIN-RELATED"/>
    <property type="match status" value="1"/>
</dbReference>
<reference evidence="6 7" key="1">
    <citation type="journal article" date="2024" name="Plant J.">
        <title>Genome sequences and population genomics reveal climatic adaptation and genomic divergence between two closely related sweetgum species.</title>
        <authorList>
            <person name="Xu W.Q."/>
            <person name="Ren C.Q."/>
            <person name="Zhang X.Y."/>
            <person name="Comes H.P."/>
            <person name="Liu X.H."/>
            <person name="Li Y.G."/>
            <person name="Kettle C.J."/>
            <person name="Jalonen R."/>
            <person name="Gaisberger H."/>
            <person name="Ma Y.Z."/>
            <person name="Qiu Y.X."/>
        </authorList>
    </citation>
    <scope>NUCLEOTIDE SEQUENCE [LARGE SCALE GENOMIC DNA]</scope>
    <source>
        <strain evidence="6">Hangzhou</strain>
    </source>
</reference>
<dbReference type="EMBL" id="JBBPBK010000284">
    <property type="protein sequence ID" value="KAK9265900.1"/>
    <property type="molecule type" value="Genomic_DNA"/>
</dbReference>
<evidence type="ECO:0000256" key="2">
    <source>
        <dbReference type="ARBA" id="ARBA00022617"/>
    </source>
</evidence>
<dbReference type="SUPFAM" id="SSF46458">
    <property type="entry name" value="Globin-like"/>
    <property type="match status" value="1"/>
</dbReference>
<evidence type="ECO:0000313" key="6">
    <source>
        <dbReference type="EMBL" id="KAK9265900.1"/>
    </source>
</evidence>
<keyword evidence="4" id="KW-0408">Iron</keyword>